<keyword evidence="1" id="KW-0732">Signal</keyword>
<reference evidence="2" key="1">
    <citation type="journal article" date="2014" name="BMC Plant Biol.">
        <title>Female-specific gene expression in dioecious liverwort Pellia endiviifolia is developmentally regulated and connected to archegonia production.</title>
        <authorList>
            <person name="Sierocka I."/>
            <person name="Kozlowski L.P."/>
            <person name="Bujnicki J.M."/>
            <person name="Jarmolowski A."/>
            <person name="Szweykowska-Kulinska Z."/>
        </authorList>
    </citation>
    <scope>NUCLEOTIDE SEQUENCE</scope>
</reference>
<gene>
    <name evidence="2" type="primary">MT2</name>
</gene>
<dbReference type="EMBL" id="KF853599">
    <property type="protein sequence ID" value="AHI44051.1"/>
    <property type="molecule type" value="mRNA"/>
</dbReference>
<evidence type="ECO:0000256" key="1">
    <source>
        <dbReference type="SAM" id="SignalP"/>
    </source>
</evidence>
<dbReference type="AlphaFoldDB" id="W5ZRB7"/>
<proteinExistence type="evidence at transcript level"/>
<organism evidence="2">
    <name type="scientific">Apopellia endiviifolia</name>
    <name type="common">species B</name>
    <dbReference type="NCBI Taxonomy" id="119729"/>
    <lineage>
        <taxon>Eukaryota</taxon>
        <taxon>Viridiplantae</taxon>
        <taxon>Streptophyta</taxon>
        <taxon>Embryophyta</taxon>
        <taxon>Marchantiophyta</taxon>
        <taxon>Jungermanniopsida</taxon>
        <taxon>Pelliidae</taxon>
        <taxon>Pelliales</taxon>
        <taxon>Pelliaceae</taxon>
        <taxon>Apopellia</taxon>
    </lineage>
</organism>
<evidence type="ECO:0000313" key="2">
    <source>
        <dbReference type="EMBL" id="AHI44046.1"/>
    </source>
</evidence>
<dbReference type="EMBL" id="KF853596">
    <property type="protein sequence ID" value="AHI44048.1"/>
    <property type="molecule type" value="mRNA"/>
</dbReference>
<name>W5ZRB7_9MARC</name>
<dbReference type="EMBL" id="KF853594">
    <property type="protein sequence ID" value="AHI44046.1"/>
    <property type="molecule type" value="Genomic_DNA"/>
</dbReference>
<feature type="signal peptide" evidence="1">
    <location>
        <begin position="1"/>
        <end position="39"/>
    </location>
</feature>
<protein>
    <submittedName>
        <fullName evidence="2">Uncharacterized protein</fullName>
    </submittedName>
</protein>
<feature type="chain" id="PRO_5007736662" evidence="1">
    <location>
        <begin position="40"/>
        <end position="143"/>
    </location>
</feature>
<dbReference type="EMBL" id="KF853598">
    <property type="protein sequence ID" value="AHI44050.1"/>
    <property type="molecule type" value="mRNA"/>
</dbReference>
<dbReference type="EMBL" id="KF853600">
    <property type="protein sequence ID" value="AHI44052.1"/>
    <property type="molecule type" value="mRNA"/>
</dbReference>
<dbReference type="EMBL" id="KF853597">
    <property type="protein sequence ID" value="AHI44049.1"/>
    <property type="molecule type" value="mRNA"/>
</dbReference>
<sequence>MEMIMEVAWLHGRRTMRLLAVLVLMAIAISSNNIAAVHGDTVEVKNNYISTVMLSISGTTSSMVPTLVTLDVPFSPEPNALSLSWTLQAVQLNPLCRVIDVSNGTANALTPCSSPSAICATISITPTSRVSINGVSVGDLCGI</sequence>
<accession>W5ZRB7</accession>